<dbReference type="SUPFAM" id="SSF50475">
    <property type="entry name" value="FMN-binding split barrel"/>
    <property type="match status" value="1"/>
</dbReference>
<dbReference type="GO" id="GO:0016491">
    <property type="term" value="F:oxidoreductase activity"/>
    <property type="evidence" value="ECO:0007669"/>
    <property type="project" value="UniProtKB-KW"/>
</dbReference>
<evidence type="ECO:0000313" key="2">
    <source>
        <dbReference type="Proteomes" id="UP001564760"/>
    </source>
</evidence>
<proteinExistence type="predicted"/>
<sequence>MNAILVRPDGFTATELTRAEAMRLLASVSYGRVVLSVGALPAIRAVNHLIDEGRIILRTRLTAPASGTRRANAHSGLVVAYEADDLDPDRHTGWSVVVTGMAKTVSDPGAIARYERLLRPWVNEADTVVAIEPQIVTGMRLAPDGD</sequence>
<evidence type="ECO:0000313" key="1">
    <source>
        <dbReference type="EMBL" id="MEY8016978.1"/>
    </source>
</evidence>
<dbReference type="Pfam" id="PF12900">
    <property type="entry name" value="Pyridox_ox_2"/>
    <property type="match status" value="1"/>
</dbReference>
<name>A0ABV4C865_9MYCO</name>
<gene>
    <name evidence="1" type="ORF">AB8998_19270</name>
</gene>
<dbReference type="InterPro" id="IPR024747">
    <property type="entry name" value="Pyridox_Oxase-rel"/>
</dbReference>
<dbReference type="InterPro" id="IPR012349">
    <property type="entry name" value="Split_barrel_FMN-bd"/>
</dbReference>
<comment type="caution">
    <text evidence="1">The sequence shown here is derived from an EMBL/GenBank/DDBJ whole genome shotgun (WGS) entry which is preliminary data.</text>
</comment>
<dbReference type="RefSeq" id="WP_369739323.1">
    <property type="nucleotide sequence ID" value="NZ_JBGEDP010000001.1"/>
</dbReference>
<protein>
    <submittedName>
        <fullName evidence="1">Pyridoxamine 5'-phosphate oxidase family protein</fullName>
        <ecNumber evidence="1">1.-.-.-</ecNumber>
    </submittedName>
</protein>
<dbReference type="EC" id="1.-.-.-" evidence="1"/>
<organism evidence="1 2">
    <name type="scientific">Mycobacterium servetii</name>
    <dbReference type="NCBI Taxonomy" id="3237418"/>
    <lineage>
        <taxon>Bacteria</taxon>
        <taxon>Bacillati</taxon>
        <taxon>Actinomycetota</taxon>
        <taxon>Actinomycetes</taxon>
        <taxon>Mycobacteriales</taxon>
        <taxon>Mycobacteriaceae</taxon>
        <taxon>Mycobacterium</taxon>
    </lineage>
</organism>
<keyword evidence="1" id="KW-0560">Oxidoreductase</keyword>
<dbReference type="Gene3D" id="2.30.110.10">
    <property type="entry name" value="Electron Transport, Fmn-binding Protein, Chain A"/>
    <property type="match status" value="1"/>
</dbReference>
<dbReference type="Proteomes" id="UP001564760">
    <property type="component" value="Unassembled WGS sequence"/>
</dbReference>
<reference evidence="1 2" key="1">
    <citation type="submission" date="2024-08" db="EMBL/GenBank/DDBJ databases">
        <title>Mycobacterium servetensis sp. nov., a novel rapid-growing mycobacterial species recovered from a human patient in Zaragoza, Spain.</title>
        <authorList>
            <person name="Tristancho-Baro A.I."/>
            <person name="Buenestado-Serrano S."/>
            <person name="Garcia De Viedma D."/>
            <person name="Milagro-Beamonte A."/>
            <person name="Burillo N."/>
            <person name="Sanz S."/>
            <person name="Lopez-Calleja A.I."/>
            <person name="Penas-Utrilla D."/>
            <person name="Guardingo M."/>
            <person name="Garcia M.J."/>
            <person name="Vinuelas-Bayon J."/>
        </authorList>
    </citation>
    <scope>NUCLEOTIDE SEQUENCE [LARGE SCALE GENOMIC DNA]</scope>
    <source>
        <strain evidence="2">HUMS_12744610</strain>
    </source>
</reference>
<dbReference type="EMBL" id="JBGEDP010000001">
    <property type="protein sequence ID" value="MEY8016978.1"/>
    <property type="molecule type" value="Genomic_DNA"/>
</dbReference>
<keyword evidence="2" id="KW-1185">Reference proteome</keyword>
<accession>A0ABV4C865</accession>